<dbReference type="RefSeq" id="WP_261405916.1">
    <property type="nucleotide sequence ID" value="NZ_CP081869.1"/>
</dbReference>
<evidence type="ECO:0000313" key="3">
    <source>
        <dbReference type="Proteomes" id="UP000825701"/>
    </source>
</evidence>
<sequence length="61" mass="6401">MHHAVDPVRGLGAAMNATGQREELAHRLLLKHAADAAIPGVADIAPYVAFGAFYFLVSQSG</sequence>
<dbReference type="AlphaFoldDB" id="A0A9E6RHV2"/>
<protein>
    <submittedName>
        <fullName evidence="2">Uncharacterized protein</fullName>
    </submittedName>
</protein>
<organism evidence="2 3">
    <name type="scientific">Chenggangzhangella methanolivorans</name>
    <dbReference type="NCBI Taxonomy" id="1437009"/>
    <lineage>
        <taxon>Bacteria</taxon>
        <taxon>Pseudomonadati</taxon>
        <taxon>Pseudomonadota</taxon>
        <taxon>Alphaproteobacteria</taxon>
        <taxon>Hyphomicrobiales</taxon>
        <taxon>Methylopilaceae</taxon>
        <taxon>Chenggangzhangella</taxon>
    </lineage>
</organism>
<keyword evidence="3" id="KW-1185">Reference proteome</keyword>
<feature type="transmembrane region" description="Helical" evidence="1">
    <location>
        <begin position="36"/>
        <end position="57"/>
    </location>
</feature>
<proteinExistence type="predicted"/>
<evidence type="ECO:0000256" key="1">
    <source>
        <dbReference type="SAM" id="Phobius"/>
    </source>
</evidence>
<keyword evidence="1" id="KW-1133">Transmembrane helix</keyword>
<keyword evidence="1" id="KW-0812">Transmembrane</keyword>
<dbReference type="EMBL" id="CP081869">
    <property type="protein sequence ID" value="QZO01716.1"/>
    <property type="molecule type" value="Genomic_DNA"/>
</dbReference>
<name>A0A9E6RHV2_9HYPH</name>
<dbReference type="Proteomes" id="UP000825701">
    <property type="component" value="Chromosome"/>
</dbReference>
<keyword evidence="1" id="KW-0472">Membrane</keyword>
<accession>A0A9E6RHV2</accession>
<evidence type="ECO:0000313" key="2">
    <source>
        <dbReference type="EMBL" id="QZO01716.1"/>
    </source>
</evidence>
<dbReference type="KEGG" id="cmet:K6K41_10245"/>
<reference evidence="2" key="1">
    <citation type="submission" date="2021-08" db="EMBL/GenBank/DDBJ databases">
        <authorList>
            <person name="Zhang H."/>
            <person name="Xu M."/>
            <person name="Yu Z."/>
            <person name="Yang L."/>
            <person name="Cai Y."/>
        </authorList>
    </citation>
    <scope>NUCLEOTIDE SEQUENCE</scope>
    <source>
        <strain evidence="2">CHL1</strain>
    </source>
</reference>
<gene>
    <name evidence="2" type="ORF">K6K41_10245</name>
</gene>